<dbReference type="GO" id="GO:0008168">
    <property type="term" value="F:methyltransferase activity"/>
    <property type="evidence" value="ECO:0007669"/>
    <property type="project" value="UniProtKB-KW"/>
</dbReference>
<feature type="binding site" evidence="4">
    <location>
        <position position="285"/>
    </location>
    <ligand>
        <name>S-adenosyl-L-methionine</name>
        <dbReference type="ChEBI" id="CHEBI:59789"/>
    </ligand>
</feature>
<evidence type="ECO:0000256" key="4">
    <source>
        <dbReference type="PROSITE-ProRule" id="PRU01024"/>
    </source>
</evidence>
<evidence type="ECO:0000259" key="6">
    <source>
        <dbReference type="PROSITE" id="PS50926"/>
    </source>
</evidence>
<dbReference type="InterPro" id="IPR030390">
    <property type="entry name" value="MeTrfase_TrmA_AS"/>
</dbReference>
<feature type="binding site" evidence="4">
    <location>
        <position position="306"/>
    </location>
    <ligand>
        <name>S-adenosyl-L-methionine</name>
        <dbReference type="ChEBI" id="CHEBI:59789"/>
    </ligand>
</feature>
<dbReference type="SUPFAM" id="SSF50249">
    <property type="entry name" value="Nucleic acid-binding proteins"/>
    <property type="match status" value="1"/>
</dbReference>
<dbReference type="SUPFAM" id="SSF53335">
    <property type="entry name" value="S-adenosyl-L-methionine-dependent methyltransferases"/>
    <property type="match status" value="1"/>
</dbReference>
<dbReference type="EMBL" id="LNQR01000090">
    <property type="protein sequence ID" value="KWT82088.1"/>
    <property type="molecule type" value="Genomic_DNA"/>
</dbReference>
<evidence type="ECO:0000313" key="7">
    <source>
        <dbReference type="EMBL" id="KWT82088.1"/>
    </source>
</evidence>
<dbReference type="GO" id="GO:0032259">
    <property type="term" value="P:methylation"/>
    <property type="evidence" value="ECO:0007669"/>
    <property type="project" value="UniProtKB-KW"/>
</dbReference>
<name>A0ABR5SEB9_9BACT</name>
<accession>A0ABR5SEB9</accession>
<dbReference type="InterPro" id="IPR010280">
    <property type="entry name" value="U5_MeTrfase_fam"/>
</dbReference>
<keyword evidence="3 4" id="KW-0949">S-adenosyl-L-methionine</keyword>
<dbReference type="Gene3D" id="3.40.50.150">
    <property type="entry name" value="Vaccinia Virus protein VP39"/>
    <property type="match status" value="1"/>
</dbReference>
<evidence type="ECO:0000256" key="2">
    <source>
        <dbReference type="ARBA" id="ARBA00022679"/>
    </source>
</evidence>
<dbReference type="PANTHER" id="PTHR11061">
    <property type="entry name" value="RNA M5U METHYLTRANSFERASE"/>
    <property type="match status" value="1"/>
</dbReference>
<keyword evidence="1 4" id="KW-0489">Methyltransferase</keyword>
<feature type="binding site" evidence="4">
    <location>
        <position position="354"/>
    </location>
    <ligand>
        <name>S-adenosyl-L-methionine</name>
        <dbReference type="ChEBI" id="CHEBI:59789"/>
    </ligand>
</feature>
<organism evidence="7 8">
    <name type="scientific">Candidatus Magnetominusculus xianensis</name>
    <dbReference type="NCBI Taxonomy" id="1748249"/>
    <lineage>
        <taxon>Bacteria</taxon>
        <taxon>Pseudomonadati</taxon>
        <taxon>Nitrospirota</taxon>
        <taxon>Nitrospiria</taxon>
        <taxon>Nitrospirales</taxon>
        <taxon>Nitrospiraceae</taxon>
        <taxon>Candidatus Magnetominusculus</taxon>
    </lineage>
</organism>
<dbReference type="PROSITE" id="PS50926">
    <property type="entry name" value="TRAM"/>
    <property type="match status" value="1"/>
</dbReference>
<evidence type="ECO:0000313" key="8">
    <source>
        <dbReference type="Proteomes" id="UP000060487"/>
    </source>
</evidence>
<dbReference type="InterPro" id="IPR002792">
    <property type="entry name" value="TRAM_dom"/>
</dbReference>
<feature type="active site" evidence="5">
    <location>
        <position position="381"/>
    </location>
</feature>
<evidence type="ECO:0000256" key="1">
    <source>
        <dbReference type="ARBA" id="ARBA00022603"/>
    </source>
</evidence>
<dbReference type="EC" id="2.1.1.190" evidence="7"/>
<dbReference type="Proteomes" id="UP000060487">
    <property type="component" value="Unassembled WGS sequence"/>
</dbReference>
<dbReference type="Gene3D" id="2.40.50.140">
    <property type="entry name" value="Nucleic acid-binding proteins"/>
    <property type="match status" value="1"/>
</dbReference>
<proteinExistence type="inferred from homology"/>
<evidence type="ECO:0000256" key="3">
    <source>
        <dbReference type="ARBA" id="ARBA00022691"/>
    </source>
</evidence>
<comment type="caution">
    <text evidence="7">The sequence shown here is derived from an EMBL/GenBank/DDBJ whole genome shotgun (WGS) entry which is preliminary data.</text>
</comment>
<dbReference type="CDD" id="cd02440">
    <property type="entry name" value="AdoMet_MTases"/>
    <property type="match status" value="1"/>
</dbReference>
<keyword evidence="8" id="KW-1185">Reference proteome</keyword>
<feature type="active site" description="Nucleophile" evidence="4">
    <location>
        <position position="381"/>
    </location>
</feature>
<reference evidence="7 8" key="1">
    <citation type="submission" date="2015-11" db="EMBL/GenBank/DDBJ databases">
        <authorList>
            <person name="Lin W."/>
        </authorList>
    </citation>
    <scope>NUCLEOTIDE SEQUENCE [LARGE SCALE GENOMIC DNA]</scope>
    <source>
        <strain evidence="7 8">HCH-1</strain>
    </source>
</reference>
<keyword evidence="2 4" id="KW-0808">Transferase</keyword>
<gene>
    <name evidence="7" type="primary">rlmD</name>
    <name evidence="7" type="ORF">ASN18_2537</name>
</gene>
<dbReference type="PANTHER" id="PTHR11061:SF30">
    <property type="entry name" value="TRNA (URACIL(54)-C(5))-METHYLTRANSFERASE"/>
    <property type="match status" value="1"/>
</dbReference>
<dbReference type="PROSITE" id="PS01230">
    <property type="entry name" value="TRMA_1"/>
    <property type="match status" value="1"/>
</dbReference>
<comment type="similarity">
    <text evidence="4">Belongs to the class I-like SAM-binding methyltransferase superfamily. RNA M5U methyltransferase family.</text>
</comment>
<dbReference type="InterPro" id="IPR029063">
    <property type="entry name" value="SAM-dependent_MTases_sf"/>
</dbReference>
<dbReference type="Pfam" id="PF05958">
    <property type="entry name" value="tRNA_U5-meth_tr"/>
    <property type="match status" value="1"/>
</dbReference>
<sequence>MKTLELDSLAPIYGGMCLSRLDGVVFIKGTIPGEKVLAEVKETRRDYSIAEAIEILQSSTDRVAPRCRVYGMCGGCHYQHISYERQLSIKEEILTDCLRRIAKIDIPVDRMIYGSQWNYRRKVQFKLSSTSGGSSAPAIGFYREGTRDIVAVDECALLHNELNRFLTKLKGARFLNGVSEVHMLTGKTTVAFLKGPEVDEAKLEFMLDIGFDGAVGSLAPDYQRTHVVGEPHCTLQMGGDIGQGLEYTVTPQGFFQSNWELNQVLVEKVKEQLGSLSGKKVIDIYGGAGNFSLALSKTAKEITIVEDNPYSAADGQRNIVLNNITNASYIIQSFEKMPLGKISDSKIYDAAIVDPPRIGLTKAAVEKLLALKAETIAYISCNPSTFARDAAKLQGRYALSSVRLIDMFPNTYHCEVLGIFNRV</sequence>
<feature type="binding site" evidence="4">
    <location>
        <position position="256"/>
    </location>
    <ligand>
        <name>S-adenosyl-L-methionine</name>
        <dbReference type="ChEBI" id="CHEBI:59789"/>
    </ligand>
</feature>
<dbReference type="PROSITE" id="PS51687">
    <property type="entry name" value="SAM_MT_RNA_M5U"/>
    <property type="match status" value="1"/>
</dbReference>
<protein>
    <submittedName>
        <fullName evidence="7">23S rRNA (Uracil-5-)-methyltransferase</fullName>
        <ecNumber evidence="7">2.1.1.190</ecNumber>
    </submittedName>
</protein>
<dbReference type="InterPro" id="IPR012340">
    <property type="entry name" value="NA-bd_OB-fold"/>
</dbReference>
<dbReference type="Gene3D" id="2.40.50.1070">
    <property type="match status" value="1"/>
</dbReference>
<feature type="domain" description="TRAM" evidence="6">
    <location>
        <begin position="1"/>
        <end position="54"/>
    </location>
</feature>
<evidence type="ECO:0000256" key="5">
    <source>
        <dbReference type="PROSITE-ProRule" id="PRU10015"/>
    </source>
</evidence>